<dbReference type="PROSITE" id="PS51257">
    <property type="entry name" value="PROKAR_LIPOPROTEIN"/>
    <property type="match status" value="1"/>
</dbReference>
<dbReference type="InterPro" id="IPR051459">
    <property type="entry name" value="Cytochrome_c-type_DH"/>
</dbReference>
<dbReference type="RefSeq" id="WP_251806581.1">
    <property type="nucleotide sequence ID" value="NZ_CP166679.1"/>
</dbReference>
<organism evidence="7 8">
    <name type="scientific">Arenibacter antarcticus</name>
    <dbReference type="NCBI Taxonomy" id="2040469"/>
    <lineage>
        <taxon>Bacteria</taxon>
        <taxon>Pseudomonadati</taxon>
        <taxon>Bacteroidota</taxon>
        <taxon>Flavobacteriia</taxon>
        <taxon>Flavobacteriales</taxon>
        <taxon>Flavobacteriaceae</taxon>
        <taxon>Arenibacter</taxon>
    </lineage>
</organism>
<name>A0ABW5VGA1_9FLAO</name>
<dbReference type="SUPFAM" id="SSF46626">
    <property type="entry name" value="Cytochrome c"/>
    <property type="match status" value="1"/>
</dbReference>
<evidence type="ECO:0000313" key="7">
    <source>
        <dbReference type="EMBL" id="MFD2790719.1"/>
    </source>
</evidence>
<dbReference type="EMBL" id="JBHUOK010000030">
    <property type="protein sequence ID" value="MFD2790719.1"/>
    <property type="molecule type" value="Genomic_DNA"/>
</dbReference>
<gene>
    <name evidence="7" type="ORF">ACFS1K_13170</name>
</gene>
<dbReference type="Proteomes" id="UP001597532">
    <property type="component" value="Unassembled WGS sequence"/>
</dbReference>
<proteinExistence type="predicted"/>
<evidence type="ECO:0000256" key="5">
    <source>
        <dbReference type="SAM" id="SignalP"/>
    </source>
</evidence>
<evidence type="ECO:0000256" key="3">
    <source>
        <dbReference type="ARBA" id="ARBA00023004"/>
    </source>
</evidence>
<evidence type="ECO:0000313" key="8">
    <source>
        <dbReference type="Proteomes" id="UP001597532"/>
    </source>
</evidence>
<dbReference type="PANTHER" id="PTHR35008:SF4">
    <property type="entry name" value="BLL4482 PROTEIN"/>
    <property type="match status" value="1"/>
</dbReference>
<dbReference type="Gene3D" id="1.10.760.10">
    <property type="entry name" value="Cytochrome c-like domain"/>
    <property type="match status" value="1"/>
</dbReference>
<keyword evidence="1 4" id="KW-0349">Heme</keyword>
<feature type="chain" id="PRO_5046637308" evidence="5">
    <location>
        <begin position="22"/>
        <end position="202"/>
    </location>
</feature>
<evidence type="ECO:0000256" key="1">
    <source>
        <dbReference type="ARBA" id="ARBA00022617"/>
    </source>
</evidence>
<dbReference type="InterPro" id="IPR036909">
    <property type="entry name" value="Cyt_c-like_dom_sf"/>
</dbReference>
<dbReference type="InterPro" id="IPR009056">
    <property type="entry name" value="Cyt_c-like_dom"/>
</dbReference>
<feature type="domain" description="Cytochrome c" evidence="6">
    <location>
        <begin position="46"/>
        <end position="186"/>
    </location>
</feature>
<evidence type="ECO:0000259" key="6">
    <source>
        <dbReference type="PROSITE" id="PS51007"/>
    </source>
</evidence>
<protein>
    <submittedName>
        <fullName evidence="7">C-type cytochrome</fullName>
    </submittedName>
</protein>
<keyword evidence="5" id="KW-0732">Signal</keyword>
<feature type="signal peptide" evidence="5">
    <location>
        <begin position="1"/>
        <end position="21"/>
    </location>
</feature>
<comment type="caution">
    <text evidence="7">The sequence shown here is derived from an EMBL/GenBank/DDBJ whole genome shotgun (WGS) entry which is preliminary data.</text>
</comment>
<dbReference type="PANTHER" id="PTHR35008">
    <property type="entry name" value="BLL4482 PROTEIN-RELATED"/>
    <property type="match status" value="1"/>
</dbReference>
<evidence type="ECO:0000256" key="2">
    <source>
        <dbReference type="ARBA" id="ARBA00022723"/>
    </source>
</evidence>
<accession>A0ABW5VGA1</accession>
<dbReference type="PROSITE" id="PS51007">
    <property type="entry name" value="CYTC"/>
    <property type="match status" value="1"/>
</dbReference>
<sequence>MRNSTLSLLAVSILTAFSVAACKHASAKSHENFATVIPTKYLDSNALVKRGEYLVNSIGCADCHSPKRMGPQGPEIIPELHLSGFPQNGQVPPINTSVLKNGWVLFASDLTTSIGPWGQSFSANITSDPSGIGNWSEENFMRAIREGKYKGLENSRNILPPMPWEVYKNLNDEDIKSLYYFLKTTTPVNNIVPAPKPLSDLE</sequence>
<evidence type="ECO:0000256" key="4">
    <source>
        <dbReference type="PROSITE-ProRule" id="PRU00433"/>
    </source>
</evidence>
<keyword evidence="2 4" id="KW-0479">Metal-binding</keyword>
<keyword evidence="3 4" id="KW-0408">Iron</keyword>
<keyword evidence="8" id="KW-1185">Reference proteome</keyword>
<reference evidence="8" key="1">
    <citation type="journal article" date="2019" name="Int. J. Syst. Evol. Microbiol.">
        <title>The Global Catalogue of Microorganisms (GCM) 10K type strain sequencing project: providing services to taxonomists for standard genome sequencing and annotation.</title>
        <authorList>
            <consortium name="The Broad Institute Genomics Platform"/>
            <consortium name="The Broad Institute Genome Sequencing Center for Infectious Disease"/>
            <person name="Wu L."/>
            <person name="Ma J."/>
        </authorList>
    </citation>
    <scope>NUCLEOTIDE SEQUENCE [LARGE SCALE GENOMIC DNA]</scope>
    <source>
        <strain evidence="8">KCTC 52924</strain>
    </source>
</reference>